<evidence type="ECO:0000259" key="2">
    <source>
        <dbReference type="Pfam" id="PF20209"/>
    </source>
</evidence>
<protein>
    <recommendedName>
        <fullName evidence="6">ATP-dependent DNA helicase</fullName>
    </recommendedName>
</protein>
<dbReference type="AlphaFoldDB" id="A0ABD2WYZ8"/>
<feature type="domain" description="DNA helicase Pif1-like 2B" evidence="3">
    <location>
        <begin position="295"/>
        <end position="321"/>
    </location>
</feature>
<evidence type="ECO:0000256" key="1">
    <source>
        <dbReference type="SAM" id="MobiDB-lite"/>
    </source>
</evidence>
<dbReference type="Pfam" id="PF21530">
    <property type="entry name" value="Pif1_2B_dom"/>
    <property type="match status" value="1"/>
</dbReference>
<sequence length="344" mass="40498">MRLDDNYKQNENELNIGRNREMRQNPEYRDNENENNMERNRQMRLDDNYKKNENELNIGKIPKKTETENLKFPYIPDYISNLTPIEERMVSPYIPFMQIKALQPYALNSQLSLLGSIVNIATDVNEMVSELPRKFNELSVVQIKLKRHVEHQSNYMYETIKPSNVCKALKFVKDTPLYKENNIEISTDFFTHYEENNENMNFIVEEQDLQKSQNTTGENIVKKINEFKRNENELVDTYELNDEVLLIDNNEFSSKLTISVCDDKIIDQIPELQKQKLLSNMKTKKRQECGGLHYQLQLKLGIKYMITTNINVEDGLVNGAYGKEYIRYGTMSCRPRAFDHSCSL</sequence>
<dbReference type="Pfam" id="PF20209">
    <property type="entry name" value="DUF6570"/>
    <property type="match status" value="1"/>
</dbReference>
<dbReference type="InterPro" id="IPR046700">
    <property type="entry name" value="DUF6570"/>
</dbReference>
<proteinExistence type="predicted"/>
<evidence type="ECO:0008006" key="6">
    <source>
        <dbReference type="Google" id="ProtNLM"/>
    </source>
</evidence>
<evidence type="ECO:0000313" key="5">
    <source>
        <dbReference type="Proteomes" id="UP001627154"/>
    </source>
</evidence>
<feature type="region of interest" description="Disordered" evidence="1">
    <location>
        <begin position="1"/>
        <end position="40"/>
    </location>
</feature>
<feature type="compositionally biased region" description="Basic and acidic residues" evidence="1">
    <location>
        <begin position="1"/>
        <end position="11"/>
    </location>
</feature>
<evidence type="ECO:0000259" key="3">
    <source>
        <dbReference type="Pfam" id="PF21530"/>
    </source>
</evidence>
<dbReference type="Proteomes" id="UP001627154">
    <property type="component" value="Unassembled WGS sequence"/>
</dbReference>
<accession>A0ABD2WYZ8</accession>
<comment type="caution">
    <text evidence="4">The sequence shown here is derived from an EMBL/GenBank/DDBJ whole genome shotgun (WGS) entry which is preliminary data.</text>
</comment>
<feature type="domain" description="DUF6570" evidence="2">
    <location>
        <begin position="59"/>
        <end position="188"/>
    </location>
</feature>
<dbReference type="InterPro" id="IPR049163">
    <property type="entry name" value="Pif1-like_2B_dom"/>
</dbReference>
<feature type="compositionally biased region" description="Basic and acidic residues" evidence="1">
    <location>
        <begin position="18"/>
        <end position="40"/>
    </location>
</feature>
<reference evidence="4 5" key="1">
    <citation type="journal article" date="2024" name="bioRxiv">
        <title>A reference genome for Trichogramma kaykai: A tiny desert-dwelling parasitoid wasp with competing sex-ratio distorters.</title>
        <authorList>
            <person name="Culotta J."/>
            <person name="Lindsey A.R."/>
        </authorList>
    </citation>
    <scope>NUCLEOTIDE SEQUENCE [LARGE SCALE GENOMIC DNA]</scope>
    <source>
        <strain evidence="4 5">KSX58</strain>
    </source>
</reference>
<gene>
    <name evidence="4" type="ORF">TKK_008405</name>
</gene>
<evidence type="ECO:0000313" key="4">
    <source>
        <dbReference type="EMBL" id="KAL3398200.1"/>
    </source>
</evidence>
<name>A0ABD2WYZ8_9HYME</name>
<keyword evidence="5" id="KW-1185">Reference proteome</keyword>
<organism evidence="4 5">
    <name type="scientific">Trichogramma kaykai</name>
    <dbReference type="NCBI Taxonomy" id="54128"/>
    <lineage>
        <taxon>Eukaryota</taxon>
        <taxon>Metazoa</taxon>
        <taxon>Ecdysozoa</taxon>
        <taxon>Arthropoda</taxon>
        <taxon>Hexapoda</taxon>
        <taxon>Insecta</taxon>
        <taxon>Pterygota</taxon>
        <taxon>Neoptera</taxon>
        <taxon>Endopterygota</taxon>
        <taxon>Hymenoptera</taxon>
        <taxon>Apocrita</taxon>
        <taxon>Proctotrupomorpha</taxon>
        <taxon>Chalcidoidea</taxon>
        <taxon>Trichogrammatidae</taxon>
        <taxon>Trichogramma</taxon>
    </lineage>
</organism>
<dbReference type="EMBL" id="JBJJXI010000060">
    <property type="protein sequence ID" value="KAL3398200.1"/>
    <property type="molecule type" value="Genomic_DNA"/>
</dbReference>